<dbReference type="GO" id="GO:0008443">
    <property type="term" value="F:phosphofructokinase activity"/>
    <property type="evidence" value="ECO:0007669"/>
    <property type="project" value="TreeGrafter"/>
</dbReference>
<dbReference type="PANTHER" id="PTHR46566:SF2">
    <property type="entry name" value="ATP-DEPENDENT 6-PHOSPHOFRUCTOKINASE ISOZYME 2"/>
    <property type="match status" value="1"/>
</dbReference>
<dbReference type="InterPro" id="IPR029056">
    <property type="entry name" value="Ribokinase-like"/>
</dbReference>
<dbReference type="Gene3D" id="3.40.1190.20">
    <property type="match status" value="1"/>
</dbReference>
<keyword evidence="3" id="KW-0547">Nucleotide-binding</keyword>
<dbReference type="SUPFAM" id="SSF53613">
    <property type="entry name" value="Ribokinase-like"/>
    <property type="match status" value="1"/>
</dbReference>
<dbReference type="STRING" id="100225.SAMN05421595_3034"/>
<keyword evidence="9" id="KW-1185">Reference proteome</keyword>
<dbReference type="PROSITE" id="PS00583">
    <property type="entry name" value="PFKB_KINASES_1"/>
    <property type="match status" value="1"/>
</dbReference>
<dbReference type="PANTHER" id="PTHR46566">
    <property type="entry name" value="1-PHOSPHOFRUCTOKINASE-RELATED"/>
    <property type="match status" value="1"/>
</dbReference>
<name>K6WBG3_9MICO</name>
<dbReference type="GO" id="GO:0005829">
    <property type="term" value="C:cytosol"/>
    <property type="evidence" value="ECO:0007669"/>
    <property type="project" value="TreeGrafter"/>
</dbReference>
<proteinExistence type="inferred from homology"/>
<dbReference type="eggNOG" id="COG1105">
    <property type="taxonomic scope" value="Bacteria"/>
</dbReference>
<protein>
    <submittedName>
        <fullName evidence="8">Putative 1-phosphofructokinase</fullName>
    </submittedName>
</protein>
<dbReference type="InterPro" id="IPR002173">
    <property type="entry name" value="Carboh/pur_kinase_PfkB_CS"/>
</dbReference>
<comment type="similarity">
    <text evidence="1">Belongs to the carbohydrate kinase PfkB family.</text>
</comment>
<gene>
    <name evidence="8" type="ORF">AUCHE_20_00440</name>
</gene>
<evidence type="ECO:0000256" key="4">
    <source>
        <dbReference type="ARBA" id="ARBA00022777"/>
    </source>
</evidence>
<evidence type="ECO:0000256" key="1">
    <source>
        <dbReference type="ARBA" id="ARBA00010688"/>
    </source>
</evidence>
<dbReference type="GO" id="GO:0005524">
    <property type="term" value="F:ATP binding"/>
    <property type="evidence" value="ECO:0007669"/>
    <property type="project" value="UniProtKB-KW"/>
</dbReference>
<comment type="caution">
    <text evidence="8">The sequence shown here is derived from an EMBL/GenBank/DDBJ whole genome shotgun (WGS) entry which is preliminary data.</text>
</comment>
<reference evidence="8 9" key="1">
    <citation type="submission" date="2012-08" db="EMBL/GenBank/DDBJ databases">
        <title>Whole genome shotgun sequence of Austwickia chelonae NBRC 105200.</title>
        <authorList>
            <person name="Yoshida I."/>
            <person name="Hosoyama A."/>
            <person name="Tsuchikane K."/>
            <person name="Katsumata H."/>
            <person name="Ando Y."/>
            <person name="Ohji S."/>
            <person name="Hamada M."/>
            <person name="Tamura T."/>
            <person name="Yamazoe A."/>
            <person name="Yamazaki S."/>
            <person name="Fujita N."/>
        </authorList>
    </citation>
    <scope>NUCLEOTIDE SEQUENCE [LARGE SCALE GENOMIC DNA]</scope>
    <source>
        <strain evidence="8 9">NBRC 105200</strain>
    </source>
</reference>
<dbReference type="AlphaFoldDB" id="K6WBG3"/>
<dbReference type="RefSeq" id="WP_006503929.1">
    <property type="nucleotide sequence ID" value="NZ_BAGZ01000020.1"/>
</dbReference>
<dbReference type="PIRSF" id="PIRSF000535">
    <property type="entry name" value="1PFK/6PFK/LacC"/>
    <property type="match status" value="1"/>
</dbReference>
<dbReference type="Pfam" id="PF00294">
    <property type="entry name" value="PfkB"/>
    <property type="match status" value="1"/>
</dbReference>
<accession>K6WBG3</accession>
<evidence type="ECO:0000256" key="6">
    <source>
        <dbReference type="PIRNR" id="PIRNR000535"/>
    </source>
</evidence>
<evidence type="ECO:0000256" key="5">
    <source>
        <dbReference type="ARBA" id="ARBA00022840"/>
    </source>
</evidence>
<evidence type="ECO:0000259" key="7">
    <source>
        <dbReference type="Pfam" id="PF00294"/>
    </source>
</evidence>
<evidence type="ECO:0000313" key="8">
    <source>
        <dbReference type="EMBL" id="GAB79172.1"/>
    </source>
</evidence>
<dbReference type="InterPro" id="IPR011611">
    <property type="entry name" value="PfkB_dom"/>
</dbReference>
<dbReference type="EMBL" id="BAGZ01000020">
    <property type="protein sequence ID" value="GAB79172.1"/>
    <property type="molecule type" value="Genomic_DNA"/>
</dbReference>
<organism evidence="8 9">
    <name type="scientific">Austwickia chelonae NBRC 105200</name>
    <dbReference type="NCBI Taxonomy" id="1184607"/>
    <lineage>
        <taxon>Bacteria</taxon>
        <taxon>Bacillati</taxon>
        <taxon>Actinomycetota</taxon>
        <taxon>Actinomycetes</taxon>
        <taxon>Micrococcales</taxon>
        <taxon>Dermatophilaceae</taxon>
        <taxon>Austwickia</taxon>
    </lineage>
</organism>
<feature type="domain" description="Carbohydrate kinase PfkB" evidence="7">
    <location>
        <begin position="12"/>
        <end position="286"/>
    </location>
</feature>
<keyword evidence="5" id="KW-0067">ATP-binding</keyword>
<dbReference type="OrthoDB" id="9801219at2"/>
<sequence>MILTVTPNAALDISYEVDTLRPGEVHRVGEVRSRAGGKGVNVTSILMAMGYPTLATGFAGGPSGQTLLADLTDRGVPHLFTDVIGPSRRIVSVHDATGAVTKFNEPGPKLPLSSWEQLRTALEPLVAGPATALVFSGKLPAGSRPGSSAKILDLARDHGVPTVVDAAGLALDEALRSEPTVVKPNRWELQDFFPECGLMEGARRLRERGAKNVIITLGDQGLLLLPATGPALHAYLTERQHGDSTGAGDALAAAVATGIGEEPWDVLVRRAVAWSGASVRQPLTGLVDPQDVQALEGLVVVEEVDADTELELAPATDPLRDGLTRPR</sequence>
<keyword evidence="4 8" id="KW-0418">Kinase</keyword>
<dbReference type="NCBIfam" id="TIGR03168">
    <property type="entry name" value="1-PFK"/>
    <property type="match status" value="1"/>
</dbReference>
<evidence type="ECO:0000256" key="2">
    <source>
        <dbReference type="ARBA" id="ARBA00022679"/>
    </source>
</evidence>
<keyword evidence="2 6" id="KW-0808">Transferase</keyword>
<dbReference type="Proteomes" id="UP000008495">
    <property type="component" value="Unassembled WGS sequence"/>
</dbReference>
<evidence type="ECO:0000256" key="3">
    <source>
        <dbReference type="ARBA" id="ARBA00022741"/>
    </source>
</evidence>
<dbReference type="InterPro" id="IPR017583">
    <property type="entry name" value="Tagatose/fructose_Pkinase"/>
</dbReference>
<dbReference type="PROSITE" id="PS00584">
    <property type="entry name" value="PFKB_KINASES_2"/>
    <property type="match status" value="1"/>
</dbReference>
<evidence type="ECO:0000313" key="9">
    <source>
        <dbReference type="Proteomes" id="UP000008495"/>
    </source>
</evidence>